<gene>
    <name evidence="1" type="ORF">WICPIJ_005806</name>
</gene>
<name>A0A9P8Q582_WICPI</name>
<dbReference type="AlphaFoldDB" id="A0A9P8Q582"/>
<accession>A0A9P8Q582</accession>
<evidence type="ECO:0000313" key="1">
    <source>
        <dbReference type="EMBL" id="KAH3683230.1"/>
    </source>
</evidence>
<evidence type="ECO:0000313" key="2">
    <source>
        <dbReference type="Proteomes" id="UP000774326"/>
    </source>
</evidence>
<dbReference type="EMBL" id="JAEUBG010003201">
    <property type="protein sequence ID" value="KAH3683230.1"/>
    <property type="molecule type" value="Genomic_DNA"/>
</dbReference>
<reference evidence="1" key="2">
    <citation type="submission" date="2021-01" db="EMBL/GenBank/DDBJ databases">
        <authorList>
            <person name="Schikora-Tamarit M.A."/>
        </authorList>
    </citation>
    <scope>NUCLEOTIDE SEQUENCE</scope>
    <source>
        <strain evidence="1">CBS2887</strain>
    </source>
</reference>
<comment type="caution">
    <text evidence="1">The sequence shown here is derived from an EMBL/GenBank/DDBJ whole genome shotgun (WGS) entry which is preliminary data.</text>
</comment>
<sequence>MQFSDSTLDFTSIDLSKTPEESQSLKSIVGVDNFIHDIKGVLRSNMCDFFSPNEDDVYPCEIEDAAVFMIDIFQNNIRALHPGSMFNTKEEALLLLTVHFGLVRNTLFLNRGRFQKTIHKVEGIKINQDKGFAAKCFLCGLQLFQLNELSDSNGKVVLTLLDKSHCCSFAGIISVIKRINFREKDMESFIHKVLLKLNAIVNSSSEFDKLEMVRYYLLAQERNVRFQQLTKVMNNLLLESVHNLPNFRVKEKLVYETILRVMVSINGFENLQLRDHLMNLGVVDKERYFKRVDGIRERVKKTLKDTSEVTWGISGR</sequence>
<organism evidence="1 2">
    <name type="scientific">Wickerhamomyces pijperi</name>
    <name type="common">Yeast</name>
    <name type="synonym">Pichia pijperi</name>
    <dbReference type="NCBI Taxonomy" id="599730"/>
    <lineage>
        <taxon>Eukaryota</taxon>
        <taxon>Fungi</taxon>
        <taxon>Dikarya</taxon>
        <taxon>Ascomycota</taxon>
        <taxon>Saccharomycotina</taxon>
        <taxon>Saccharomycetes</taxon>
        <taxon>Phaffomycetales</taxon>
        <taxon>Wickerhamomycetaceae</taxon>
        <taxon>Wickerhamomyces</taxon>
    </lineage>
</organism>
<dbReference type="Proteomes" id="UP000774326">
    <property type="component" value="Unassembled WGS sequence"/>
</dbReference>
<keyword evidence="2" id="KW-1185">Reference proteome</keyword>
<protein>
    <submittedName>
        <fullName evidence="1">Uncharacterized protein</fullName>
    </submittedName>
</protein>
<reference evidence="1" key="1">
    <citation type="journal article" date="2021" name="Open Biol.">
        <title>Shared evolutionary footprints suggest mitochondrial oxidative damage underlies multiple complex I losses in fungi.</title>
        <authorList>
            <person name="Schikora-Tamarit M.A."/>
            <person name="Marcet-Houben M."/>
            <person name="Nosek J."/>
            <person name="Gabaldon T."/>
        </authorList>
    </citation>
    <scope>NUCLEOTIDE SEQUENCE</scope>
    <source>
        <strain evidence="1">CBS2887</strain>
    </source>
</reference>
<proteinExistence type="predicted"/>